<feature type="binding site" evidence="8">
    <location>
        <position position="237"/>
    </location>
    <ligand>
        <name>NADP(+)</name>
        <dbReference type="ChEBI" id="CHEBI:58349"/>
    </ligand>
</feature>
<feature type="active site" description="Proton acceptor" evidence="8">
    <location>
        <position position="66"/>
    </location>
</feature>
<feature type="domain" description="Shikimate dehydrogenase substrate binding N-terminal" evidence="10">
    <location>
        <begin position="7"/>
        <end position="89"/>
    </location>
</feature>
<keyword evidence="6 8" id="KW-0057">Aromatic amino acid biosynthesis</keyword>
<evidence type="ECO:0000256" key="4">
    <source>
        <dbReference type="ARBA" id="ARBA00022857"/>
    </source>
</evidence>
<feature type="domain" description="SDH C-terminal" evidence="11">
    <location>
        <begin position="237"/>
        <end position="266"/>
    </location>
</feature>
<evidence type="ECO:0000256" key="5">
    <source>
        <dbReference type="ARBA" id="ARBA00023002"/>
    </source>
</evidence>
<dbReference type="NCBIfam" id="NF001310">
    <property type="entry name" value="PRK00258.1-2"/>
    <property type="match status" value="1"/>
</dbReference>
<keyword evidence="3 8" id="KW-0028">Amino-acid biosynthesis</keyword>
<keyword evidence="4 8" id="KW-0521">NADP</keyword>
<feature type="binding site" evidence="8">
    <location>
        <position position="214"/>
    </location>
    <ligand>
        <name>NADP(+)</name>
        <dbReference type="ChEBI" id="CHEBI:58349"/>
    </ligand>
</feature>
<comment type="caution">
    <text evidence="12">The sequence shown here is derived from an EMBL/GenBank/DDBJ whole genome shotgun (WGS) entry which is preliminary data.</text>
</comment>
<dbReference type="InterPro" id="IPR006151">
    <property type="entry name" value="Shikm_DH/Glu-tRNA_Rdtase"/>
</dbReference>
<dbReference type="InterPro" id="IPR046346">
    <property type="entry name" value="Aminoacid_DH-like_N_sf"/>
</dbReference>
<dbReference type="PANTHER" id="PTHR21089:SF1">
    <property type="entry name" value="BIFUNCTIONAL 3-DEHYDROQUINATE DEHYDRATASE_SHIKIMATE DEHYDROGENASE, CHLOROPLASTIC"/>
    <property type="match status" value="1"/>
</dbReference>
<dbReference type="EC" id="1.1.1.25" evidence="2 8"/>
<evidence type="ECO:0000256" key="3">
    <source>
        <dbReference type="ARBA" id="ARBA00022605"/>
    </source>
</evidence>
<evidence type="ECO:0000256" key="6">
    <source>
        <dbReference type="ARBA" id="ARBA00023141"/>
    </source>
</evidence>
<feature type="domain" description="Quinate/shikimate 5-dehydrogenase/glutamyl-tRNA reductase" evidence="9">
    <location>
        <begin position="117"/>
        <end position="190"/>
    </location>
</feature>
<dbReference type="SUPFAM" id="SSF51735">
    <property type="entry name" value="NAD(P)-binding Rossmann-fold domains"/>
    <property type="match status" value="1"/>
</dbReference>
<dbReference type="Gene3D" id="3.40.50.720">
    <property type="entry name" value="NAD(P)-binding Rossmann-like Domain"/>
    <property type="match status" value="1"/>
</dbReference>
<protein>
    <recommendedName>
        <fullName evidence="2 8">Shikimate dehydrogenase (NADP(+))</fullName>
        <shortName evidence="8">SDH</shortName>
        <ecNumber evidence="2 8">1.1.1.25</ecNumber>
    </recommendedName>
</protein>
<comment type="function">
    <text evidence="8">Involved in the biosynthesis of the chorismate, which leads to the biosynthesis of aromatic amino acids. Catalyzes the reversible NADPH linked reduction of 3-dehydroshikimate (DHSA) to yield shikimate (SA).</text>
</comment>
<feature type="binding site" evidence="8">
    <location>
        <begin position="151"/>
        <end position="156"/>
    </location>
    <ligand>
        <name>NADP(+)</name>
        <dbReference type="ChEBI" id="CHEBI:58349"/>
    </ligand>
</feature>
<evidence type="ECO:0000256" key="8">
    <source>
        <dbReference type="HAMAP-Rule" id="MF_00222"/>
    </source>
</evidence>
<evidence type="ECO:0000313" key="12">
    <source>
        <dbReference type="EMBL" id="MZR12162.1"/>
    </source>
</evidence>
<feature type="binding site" evidence="8">
    <location>
        <begin position="15"/>
        <end position="17"/>
    </location>
    <ligand>
        <name>shikimate</name>
        <dbReference type="ChEBI" id="CHEBI:36208"/>
    </ligand>
</feature>
<dbReference type="Proteomes" id="UP000467322">
    <property type="component" value="Unassembled WGS sequence"/>
</dbReference>
<proteinExistence type="inferred from homology"/>
<feature type="binding site" evidence="8">
    <location>
        <position position="216"/>
    </location>
    <ligand>
        <name>shikimate</name>
        <dbReference type="ChEBI" id="CHEBI:36208"/>
    </ligand>
</feature>
<comment type="similarity">
    <text evidence="8">Belongs to the shikimate dehydrogenase family.</text>
</comment>
<sequence>MTARYAVLGNPLGHTKSPFIHTEFARQFGEDLTYEAIEAPLDGFADAVRAFRDSGGLGVNVTVPFKVEAFELADIARDAAKICGASNCLAFDGERIIAENFDGVGLVRDITENLGVPISGARVLFAGAGGATRGAVAPFLAAGAAEVTIANRTTAKAQAIRDLLSDRGHIITSRYEDISGFYDIVLNSTTLSLTGEKPPLPDTVFEGARLAYDLVYGKGLTPFLATAQARGAQVADGVGMLVEQAAEAFVWWRGKRPDTRPVIDAMTIPLD</sequence>
<evidence type="ECO:0000256" key="1">
    <source>
        <dbReference type="ARBA" id="ARBA00004871"/>
    </source>
</evidence>
<dbReference type="NCBIfam" id="TIGR00507">
    <property type="entry name" value="aroE"/>
    <property type="match status" value="1"/>
</dbReference>
<evidence type="ECO:0000256" key="7">
    <source>
        <dbReference type="ARBA" id="ARBA00049442"/>
    </source>
</evidence>
<dbReference type="InterPro" id="IPR011342">
    <property type="entry name" value="Shikimate_DH"/>
</dbReference>
<organism evidence="12 13">
    <name type="scientific">Maritimibacter harenae</name>
    <dbReference type="NCBI Taxonomy" id="2606218"/>
    <lineage>
        <taxon>Bacteria</taxon>
        <taxon>Pseudomonadati</taxon>
        <taxon>Pseudomonadota</taxon>
        <taxon>Alphaproteobacteria</taxon>
        <taxon>Rhodobacterales</taxon>
        <taxon>Roseobacteraceae</taxon>
        <taxon>Maritimibacter</taxon>
    </lineage>
</organism>
<dbReference type="SUPFAM" id="SSF53223">
    <property type="entry name" value="Aminoacid dehydrogenase-like, N-terminal domain"/>
    <property type="match status" value="1"/>
</dbReference>
<name>A0A845LZ93_9RHOB</name>
<evidence type="ECO:0000313" key="13">
    <source>
        <dbReference type="Proteomes" id="UP000467322"/>
    </source>
</evidence>
<dbReference type="GO" id="GO:0009423">
    <property type="term" value="P:chorismate biosynthetic process"/>
    <property type="evidence" value="ECO:0007669"/>
    <property type="project" value="UniProtKB-UniRule"/>
</dbReference>
<evidence type="ECO:0000256" key="2">
    <source>
        <dbReference type="ARBA" id="ARBA00012962"/>
    </source>
</evidence>
<dbReference type="RefSeq" id="WP_161350272.1">
    <property type="nucleotide sequence ID" value="NZ_WTUX01000006.1"/>
</dbReference>
<dbReference type="GO" id="GO:0019632">
    <property type="term" value="P:shikimate metabolic process"/>
    <property type="evidence" value="ECO:0007669"/>
    <property type="project" value="InterPro"/>
</dbReference>
<dbReference type="AlphaFoldDB" id="A0A845LZ93"/>
<comment type="subunit">
    <text evidence="8">Homodimer.</text>
</comment>
<dbReference type="GO" id="GO:0004764">
    <property type="term" value="F:shikimate 3-dehydrogenase (NADP+) activity"/>
    <property type="evidence" value="ECO:0007669"/>
    <property type="project" value="UniProtKB-UniRule"/>
</dbReference>
<evidence type="ECO:0000259" key="10">
    <source>
        <dbReference type="Pfam" id="PF08501"/>
    </source>
</evidence>
<feature type="binding site" evidence="8">
    <location>
        <position position="102"/>
    </location>
    <ligand>
        <name>shikimate</name>
        <dbReference type="ChEBI" id="CHEBI:36208"/>
    </ligand>
</feature>
<dbReference type="GO" id="GO:0008652">
    <property type="term" value="P:amino acid biosynthetic process"/>
    <property type="evidence" value="ECO:0007669"/>
    <property type="project" value="UniProtKB-KW"/>
</dbReference>
<dbReference type="HAMAP" id="MF_00222">
    <property type="entry name" value="Shikimate_DH_AroE"/>
    <property type="match status" value="1"/>
</dbReference>
<dbReference type="Pfam" id="PF08501">
    <property type="entry name" value="Shikimate_dh_N"/>
    <property type="match status" value="1"/>
</dbReference>
<keyword evidence="13" id="KW-1185">Reference proteome</keyword>
<dbReference type="Gene3D" id="3.40.50.10860">
    <property type="entry name" value="Leucine Dehydrogenase, chain A, domain 1"/>
    <property type="match status" value="1"/>
</dbReference>
<dbReference type="InterPro" id="IPR022893">
    <property type="entry name" value="Shikimate_DH_fam"/>
</dbReference>
<dbReference type="InterPro" id="IPR041121">
    <property type="entry name" value="SDH_C"/>
</dbReference>
<dbReference type="GO" id="GO:0009073">
    <property type="term" value="P:aromatic amino acid family biosynthetic process"/>
    <property type="evidence" value="ECO:0007669"/>
    <property type="project" value="UniProtKB-KW"/>
</dbReference>
<feature type="binding site" evidence="8">
    <location>
        <begin position="127"/>
        <end position="131"/>
    </location>
    <ligand>
        <name>NADP(+)</name>
        <dbReference type="ChEBI" id="CHEBI:58349"/>
    </ligand>
</feature>
<reference evidence="12 13" key="1">
    <citation type="submission" date="2019-12" db="EMBL/GenBank/DDBJ databases">
        <title>Maritimibacter sp. nov. sp. isolated from sea sand.</title>
        <authorList>
            <person name="Kim J."/>
            <person name="Jeong S.E."/>
            <person name="Jung H.S."/>
            <person name="Jeon C.O."/>
        </authorList>
    </citation>
    <scope>NUCLEOTIDE SEQUENCE [LARGE SCALE GENOMIC DNA]</scope>
    <source>
        <strain evidence="12 13">DP07</strain>
    </source>
</reference>
<dbReference type="Pfam" id="PF18317">
    <property type="entry name" value="SDH_C"/>
    <property type="match status" value="1"/>
</dbReference>
<comment type="pathway">
    <text evidence="1 8">Metabolic intermediate biosynthesis; chorismate biosynthesis; chorismate from D-erythrose 4-phosphate and phosphoenolpyruvate: step 4/7.</text>
</comment>
<dbReference type="PANTHER" id="PTHR21089">
    <property type="entry name" value="SHIKIMATE DEHYDROGENASE"/>
    <property type="match status" value="1"/>
</dbReference>
<dbReference type="Pfam" id="PF01488">
    <property type="entry name" value="Shikimate_DH"/>
    <property type="match status" value="1"/>
</dbReference>
<evidence type="ECO:0000259" key="11">
    <source>
        <dbReference type="Pfam" id="PF18317"/>
    </source>
</evidence>
<keyword evidence="5 8" id="KW-0560">Oxidoreductase</keyword>
<dbReference type="CDD" id="cd01065">
    <property type="entry name" value="NAD_bind_Shikimate_DH"/>
    <property type="match status" value="1"/>
</dbReference>
<evidence type="ECO:0000259" key="9">
    <source>
        <dbReference type="Pfam" id="PF01488"/>
    </source>
</evidence>
<dbReference type="EMBL" id="WTUX01000006">
    <property type="protein sequence ID" value="MZR12162.1"/>
    <property type="molecule type" value="Genomic_DNA"/>
</dbReference>
<comment type="catalytic activity">
    <reaction evidence="7 8">
        <text>shikimate + NADP(+) = 3-dehydroshikimate + NADPH + H(+)</text>
        <dbReference type="Rhea" id="RHEA:17737"/>
        <dbReference type="ChEBI" id="CHEBI:15378"/>
        <dbReference type="ChEBI" id="CHEBI:16630"/>
        <dbReference type="ChEBI" id="CHEBI:36208"/>
        <dbReference type="ChEBI" id="CHEBI:57783"/>
        <dbReference type="ChEBI" id="CHEBI:58349"/>
        <dbReference type="EC" id="1.1.1.25"/>
    </reaction>
</comment>
<dbReference type="UniPathway" id="UPA00053">
    <property type="reaction ID" value="UER00087"/>
</dbReference>
<dbReference type="FunFam" id="3.40.50.10860:FF:000006">
    <property type="entry name" value="Shikimate dehydrogenase (NADP(+))"/>
    <property type="match status" value="1"/>
</dbReference>
<dbReference type="InterPro" id="IPR036291">
    <property type="entry name" value="NAD(P)-bd_dom_sf"/>
</dbReference>
<feature type="binding site" evidence="8">
    <location>
        <position position="87"/>
    </location>
    <ligand>
        <name>shikimate</name>
        <dbReference type="ChEBI" id="CHEBI:36208"/>
    </ligand>
</feature>
<feature type="binding site" evidence="8">
    <location>
        <position position="78"/>
    </location>
    <ligand>
        <name>NADP(+)</name>
        <dbReference type="ChEBI" id="CHEBI:58349"/>
    </ligand>
</feature>
<dbReference type="GO" id="GO:0050661">
    <property type="term" value="F:NADP binding"/>
    <property type="evidence" value="ECO:0007669"/>
    <property type="project" value="InterPro"/>
</dbReference>
<gene>
    <name evidence="8 12" type="primary">aroE</name>
    <name evidence="12" type="ORF">GQE99_03900</name>
</gene>
<accession>A0A845LZ93</accession>
<dbReference type="GO" id="GO:0005829">
    <property type="term" value="C:cytosol"/>
    <property type="evidence" value="ECO:0007669"/>
    <property type="project" value="TreeGrafter"/>
</dbReference>
<dbReference type="InterPro" id="IPR013708">
    <property type="entry name" value="Shikimate_DH-bd_N"/>
</dbReference>
<feature type="binding site" evidence="8">
    <location>
        <position position="62"/>
    </location>
    <ligand>
        <name>shikimate</name>
        <dbReference type="ChEBI" id="CHEBI:36208"/>
    </ligand>
</feature>
<feature type="binding site" evidence="8">
    <location>
        <position position="244"/>
    </location>
    <ligand>
        <name>shikimate</name>
        <dbReference type="ChEBI" id="CHEBI:36208"/>
    </ligand>
</feature>